<feature type="compositionally biased region" description="Basic and acidic residues" evidence="1">
    <location>
        <begin position="58"/>
        <end position="71"/>
    </location>
</feature>
<dbReference type="Pfam" id="PF09365">
    <property type="entry name" value="DUF2461"/>
    <property type="match status" value="1"/>
</dbReference>
<reference evidence="2 3" key="1">
    <citation type="submission" date="2019-04" db="EMBL/GenBank/DDBJ databases">
        <title>Friends and foes A comparative genomics study of 23 Aspergillus species from section Flavi.</title>
        <authorList>
            <consortium name="DOE Joint Genome Institute"/>
            <person name="Kjaerbolling I."/>
            <person name="Vesth T."/>
            <person name="Frisvad J.C."/>
            <person name="Nybo J.L."/>
            <person name="Theobald S."/>
            <person name="Kildgaard S."/>
            <person name="Isbrandt T."/>
            <person name="Kuo A."/>
            <person name="Sato A."/>
            <person name="Lyhne E.K."/>
            <person name="Kogle M.E."/>
            <person name="Wiebenga A."/>
            <person name="Kun R.S."/>
            <person name="Lubbers R.J."/>
            <person name="Makela M.R."/>
            <person name="Barry K."/>
            <person name="Chovatia M."/>
            <person name="Clum A."/>
            <person name="Daum C."/>
            <person name="Haridas S."/>
            <person name="He G."/>
            <person name="LaButti K."/>
            <person name="Lipzen A."/>
            <person name="Mondo S."/>
            <person name="Riley R."/>
            <person name="Salamov A."/>
            <person name="Simmons B.A."/>
            <person name="Magnuson J.K."/>
            <person name="Henrissat B."/>
            <person name="Mortensen U.H."/>
            <person name="Larsen T.O."/>
            <person name="Devries R.P."/>
            <person name="Grigoriev I.V."/>
            <person name="Machida M."/>
            <person name="Baker S.E."/>
            <person name="Andersen M.R."/>
        </authorList>
    </citation>
    <scope>NUCLEOTIDE SEQUENCE [LARGE SCALE GENOMIC DNA]</scope>
    <source>
        <strain evidence="2 3">CBS 151.66</strain>
    </source>
</reference>
<dbReference type="PANTHER" id="PTHR36452:SF1">
    <property type="entry name" value="DUF2461 DOMAIN-CONTAINING PROTEIN"/>
    <property type="match status" value="1"/>
</dbReference>
<dbReference type="NCBIfam" id="TIGR02453">
    <property type="entry name" value="TIGR02453 family protein"/>
    <property type="match status" value="1"/>
</dbReference>
<proteinExistence type="predicted"/>
<gene>
    <name evidence="2" type="ORF">BDV29DRAFT_152256</name>
</gene>
<evidence type="ECO:0000313" key="2">
    <source>
        <dbReference type="EMBL" id="KAB8078862.1"/>
    </source>
</evidence>
<evidence type="ECO:0008006" key="4">
    <source>
        <dbReference type="Google" id="ProtNLM"/>
    </source>
</evidence>
<feature type="region of interest" description="Disordered" evidence="1">
    <location>
        <begin position="1"/>
        <end position="71"/>
    </location>
</feature>
<dbReference type="AlphaFoldDB" id="A0A5N5XHE5"/>
<protein>
    <recommendedName>
        <fullName evidence="4">TIGR02453 family protein</fullName>
    </recommendedName>
</protein>
<evidence type="ECO:0000256" key="1">
    <source>
        <dbReference type="SAM" id="MobiDB-lite"/>
    </source>
</evidence>
<accession>A0A5N5XHE5</accession>
<name>A0A5N5XHE5_9EURO</name>
<evidence type="ECO:0000313" key="3">
    <source>
        <dbReference type="Proteomes" id="UP000326565"/>
    </source>
</evidence>
<dbReference type="InterPro" id="IPR012808">
    <property type="entry name" value="CHP02453"/>
</dbReference>
<sequence length="338" mass="38781">MSSHKRVASSPLQSVRRSRRIASIPRNNIVAGHVDEGNSSADEIDENESSDTDNNYSSKEDDERESDKNEECEIRFLEKDVENKVSERVATIIPHERLRPLGGVEYADYKVHGNTLLYLKDLRANNKRAWFKSHLKEFRRALKDWESFVETLIPRVIAFDSTIPELPPKDVIFRIYRDVRFSKDQRPYKSHFSAAISRTGRRRPYACYYIHLDPGSSYVGGGLWAPEAPTIQLLRESIDQRPETWRQLLSSDAFRNMFLPKAKGGVEGALSAFAEVNKEGALKTKPKGYDIDHRDIQLLNLRNYHVVKKVDDAIFTAEDSLEKITEIISILQPFVSEV</sequence>
<dbReference type="OrthoDB" id="2537769at2759"/>
<feature type="compositionally biased region" description="Acidic residues" evidence="1">
    <location>
        <begin position="42"/>
        <end position="51"/>
    </location>
</feature>
<dbReference type="PANTHER" id="PTHR36452">
    <property type="entry name" value="CHROMOSOME 12, WHOLE GENOME SHOTGUN SEQUENCE"/>
    <property type="match status" value="1"/>
</dbReference>
<dbReference type="EMBL" id="ML732154">
    <property type="protein sequence ID" value="KAB8078862.1"/>
    <property type="molecule type" value="Genomic_DNA"/>
</dbReference>
<keyword evidence="3" id="KW-1185">Reference proteome</keyword>
<dbReference type="Proteomes" id="UP000326565">
    <property type="component" value="Unassembled WGS sequence"/>
</dbReference>
<organism evidence="2 3">
    <name type="scientific">Aspergillus leporis</name>
    <dbReference type="NCBI Taxonomy" id="41062"/>
    <lineage>
        <taxon>Eukaryota</taxon>
        <taxon>Fungi</taxon>
        <taxon>Dikarya</taxon>
        <taxon>Ascomycota</taxon>
        <taxon>Pezizomycotina</taxon>
        <taxon>Eurotiomycetes</taxon>
        <taxon>Eurotiomycetidae</taxon>
        <taxon>Eurotiales</taxon>
        <taxon>Aspergillaceae</taxon>
        <taxon>Aspergillus</taxon>
        <taxon>Aspergillus subgen. Circumdati</taxon>
    </lineage>
</organism>